<keyword evidence="11" id="KW-1185">Reference proteome</keyword>
<dbReference type="RefSeq" id="WP_076544046.1">
    <property type="nucleotide sequence ID" value="NZ_FTNC01000004.1"/>
</dbReference>
<feature type="transmembrane region" description="Helical" evidence="7">
    <location>
        <begin position="20"/>
        <end position="42"/>
    </location>
</feature>
<dbReference type="PANTHER" id="PTHR30489">
    <property type="entry name" value="LIPOPROTEIN-RELEASING SYSTEM TRANSMEMBRANE PROTEIN LOLE"/>
    <property type="match status" value="1"/>
</dbReference>
<evidence type="ECO:0000256" key="6">
    <source>
        <dbReference type="ARBA" id="ARBA00023136"/>
    </source>
</evidence>
<keyword evidence="4 7" id="KW-0812">Transmembrane</keyword>
<comment type="similarity">
    <text evidence="2">Belongs to the ABC-4 integral membrane protein family. LolC/E subfamily.</text>
</comment>
<dbReference type="AlphaFoldDB" id="A0A1N6SDU6"/>
<keyword evidence="5 7" id="KW-1133">Transmembrane helix</keyword>
<gene>
    <name evidence="10" type="ORF">SAMN05421834_10414</name>
</gene>
<accession>A0A1N6SDU6</accession>
<sequence length="411" mass="45440">MFFLRMAFKNLTRHKRRTIITALIIAFAILIYVMTDGLMLGMTEMSFDNIINLESGHLQVVDQNYWEDRKELPLKNLITPSAELEAEIKKTAGYVAMTKRLKFAVNLNNGIDELPVTGVGIDLGQDDKVFELQNYLVEGRMPEADSSEIIMGAKLAELMDFKTGDYAVMLIRTEEKTFNTIDGEIVGLFNTPHPSLNESNVFLPLSTAQDRLNTKGKISHYAVRLSDQNQALTAAEELSTRLEAPLQAYSWKDAAKSLVTMIEMQDIETQVVLAVILTLAAVGIINTVILSALERMEELGMMKALGMHEREIVYTFMGEAAGIGVIGGIMGIIMGIIGLSIFNINGIDISTITAGGDMTYGFPLSGTIYAGWEISSFIFVFIYGIIVSVLASIFPALWAARKDPVKAIYHR</sequence>
<dbReference type="InterPro" id="IPR003838">
    <property type="entry name" value="ABC3_permease_C"/>
</dbReference>
<feature type="domain" description="MacB-like periplasmic core" evidence="9">
    <location>
        <begin position="18"/>
        <end position="239"/>
    </location>
</feature>
<evidence type="ECO:0000256" key="7">
    <source>
        <dbReference type="SAM" id="Phobius"/>
    </source>
</evidence>
<feature type="transmembrane region" description="Helical" evidence="7">
    <location>
        <begin position="271"/>
        <end position="293"/>
    </location>
</feature>
<dbReference type="Pfam" id="PF12704">
    <property type="entry name" value="MacB_PCD"/>
    <property type="match status" value="1"/>
</dbReference>
<evidence type="ECO:0000256" key="2">
    <source>
        <dbReference type="ARBA" id="ARBA00005236"/>
    </source>
</evidence>
<dbReference type="Proteomes" id="UP000185669">
    <property type="component" value="Unassembled WGS sequence"/>
</dbReference>
<feature type="domain" description="ABC3 transporter permease C-terminal" evidence="8">
    <location>
        <begin position="272"/>
        <end position="404"/>
    </location>
</feature>
<dbReference type="Pfam" id="PF02687">
    <property type="entry name" value="FtsX"/>
    <property type="match status" value="1"/>
</dbReference>
<dbReference type="InterPro" id="IPR051447">
    <property type="entry name" value="Lipoprotein-release_system"/>
</dbReference>
<keyword evidence="6 7" id="KW-0472">Membrane</keyword>
<dbReference type="GO" id="GO:0098797">
    <property type="term" value="C:plasma membrane protein complex"/>
    <property type="evidence" value="ECO:0007669"/>
    <property type="project" value="TreeGrafter"/>
</dbReference>
<protein>
    <submittedName>
        <fullName evidence="10">Putative ABC transport system permease protein</fullName>
    </submittedName>
</protein>
<proteinExistence type="inferred from homology"/>
<evidence type="ECO:0000256" key="4">
    <source>
        <dbReference type="ARBA" id="ARBA00022692"/>
    </source>
</evidence>
<evidence type="ECO:0000259" key="8">
    <source>
        <dbReference type="Pfam" id="PF02687"/>
    </source>
</evidence>
<dbReference type="InterPro" id="IPR025857">
    <property type="entry name" value="MacB_PCD"/>
</dbReference>
<evidence type="ECO:0000256" key="3">
    <source>
        <dbReference type="ARBA" id="ARBA00022475"/>
    </source>
</evidence>
<feature type="transmembrane region" description="Helical" evidence="7">
    <location>
        <begin position="314"/>
        <end position="342"/>
    </location>
</feature>
<dbReference type="GO" id="GO:0044874">
    <property type="term" value="P:lipoprotein localization to outer membrane"/>
    <property type="evidence" value="ECO:0007669"/>
    <property type="project" value="TreeGrafter"/>
</dbReference>
<dbReference type="STRING" id="56779.SAMN05421834_10414"/>
<evidence type="ECO:0000313" key="11">
    <source>
        <dbReference type="Proteomes" id="UP000185669"/>
    </source>
</evidence>
<dbReference type="PANTHER" id="PTHR30489:SF0">
    <property type="entry name" value="LIPOPROTEIN-RELEASING SYSTEM TRANSMEMBRANE PROTEIN LOLE"/>
    <property type="match status" value="1"/>
</dbReference>
<evidence type="ECO:0000256" key="5">
    <source>
        <dbReference type="ARBA" id="ARBA00022989"/>
    </source>
</evidence>
<evidence type="ECO:0000313" key="10">
    <source>
        <dbReference type="EMBL" id="SIQ39315.1"/>
    </source>
</evidence>
<organism evidence="10 11">
    <name type="scientific">Halanaerobium kushneri</name>
    <dbReference type="NCBI Taxonomy" id="56779"/>
    <lineage>
        <taxon>Bacteria</taxon>
        <taxon>Bacillati</taxon>
        <taxon>Bacillota</taxon>
        <taxon>Clostridia</taxon>
        <taxon>Halanaerobiales</taxon>
        <taxon>Halanaerobiaceae</taxon>
        <taxon>Halanaerobium</taxon>
    </lineage>
</organism>
<evidence type="ECO:0000256" key="1">
    <source>
        <dbReference type="ARBA" id="ARBA00004651"/>
    </source>
</evidence>
<feature type="transmembrane region" description="Helical" evidence="7">
    <location>
        <begin position="374"/>
        <end position="400"/>
    </location>
</feature>
<evidence type="ECO:0000259" key="9">
    <source>
        <dbReference type="Pfam" id="PF12704"/>
    </source>
</evidence>
<name>A0A1N6SDU6_9FIRM</name>
<reference evidence="11" key="1">
    <citation type="submission" date="2017-01" db="EMBL/GenBank/DDBJ databases">
        <authorList>
            <person name="Varghese N."/>
            <person name="Submissions S."/>
        </authorList>
    </citation>
    <scope>NUCLEOTIDE SEQUENCE [LARGE SCALE GENOMIC DNA]</scope>
    <source>
        <strain evidence="11">ATCC 700103</strain>
    </source>
</reference>
<keyword evidence="3" id="KW-1003">Cell membrane</keyword>
<comment type="subcellular location">
    <subcellularLocation>
        <location evidence="1">Cell membrane</location>
        <topology evidence="1">Multi-pass membrane protein</topology>
    </subcellularLocation>
</comment>
<dbReference type="OrthoDB" id="9809768at2"/>
<dbReference type="EMBL" id="FTNC01000004">
    <property type="protein sequence ID" value="SIQ39315.1"/>
    <property type="molecule type" value="Genomic_DNA"/>
</dbReference>